<dbReference type="Pfam" id="PF00534">
    <property type="entry name" value="Glycos_transf_1"/>
    <property type="match status" value="1"/>
</dbReference>
<protein>
    <submittedName>
        <fullName evidence="4">Glycosyltransferase family 4 protein</fullName>
    </submittedName>
</protein>
<dbReference type="Gene3D" id="3.40.50.2000">
    <property type="entry name" value="Glycogen Phosphorylase B"/>
    <property type="match status" value="2"/>
</dbReference>
<evidence type="ECO:0000313" key="4">
    <source>
        <dbReference type="EMBL" id="MBO8441495.1"/>
    </source>
</evidence>
<dbReference type="EMBL" id="JADIMP010000055">
    <property type="protein sequence ID" value="MBO8441495.1"/>
    <property type="molecule type" value="Genomic_DNA"/>
</dbReference>
<dbReference type="CDD" id="cd03801">
    <property type="entry name" value="GT4_PimA-like"/>
    <property type="match status" value="1"/>
</dbReference>
<organism evidence="4 5">
    <name type="scientific">Candidatus Gallilactobacillus intestinavium</name>
    <dbReference type="NCBI Taxonomy" id="2840838"/>
    <lineage>
        <taxon>Bacteria</taxon>
        <taxon>Bacillati</taxon>
        <taxon>Bacillota</taxon>
        <taxon>Bacilli</taxon>
        <taxon>Lactobacillales</taxon>
        <taxon>Lactobacillaceae</taxon>
        <taxon>Lactobacillaceae incertae sedis</taxon>
        <taxon>Candidatus Gallilactobacillus</taxon>
    </lineage>
</organism>
<feature type="domain" description="Glycosyltransferase subfamily 4-like N-terminal" evidence="3">
    <location>
        <begin position="55"/>
        <end position="148"/>
    </location>
</feature>
<name>A0A9D9H572_9LACO</name>
<evidence type="ECO:0000259" key="2">
    <source>
        <dbReference type="Pfam" id="PF00534"/>
    </source>
</evidence>
<dbReference type="PANTHER" id="PTHR46401">
    <property type="entry name" value="GLYCOSYLTRANSFERASE WBBK-RELATED"/>
    <property type="match status" value="1"/>
</dbReference>
<reference evidence="4" key="1">
    <citation type="submission" date="2020-10" db="EMBL/GenBank/DDBJ databases">
        <authorList>
            <person name="Gilroy R."/>
        </authorList>
    </citation>
    <scope>NUCLEOTIDE SEQUENCE</scope>
    <source>
        <strain evidence="4">C6-149</strain>
    </source>
</reference>
<dbReference type="AlphaFoldDB" id="A0A9D9H572"/>
<dbReference type="Proteomes" id="UP000823614">
    <property type="component" value="Unassembled WGS sequence"/>
</dbReference>
<sequence length="350" mass="40883">MVQEKESLNRLHINMLSQANSVPGQGVGSAYIELINLLKKYYKNDLNITVNEWRKSDITHYHTVNPSYYLSTFFPNRGVRIGYVHFLPETLKGSLKLPRLFRFIFNKYLISFYKRMDKLVVVNPDFIDKLTSYNISKDKIKYIPNFVSKKEFFPINAKQKDQLKIKFKYDKNDFIVLGVGQVQERKGVSDFVDLAKQLPGFKFIWVGGFSFGKMTDGYSELKSVVDDPPQNLSFPGIVSRKQIRLYYQMADVFLLPSYNELFPMSVLEASSCGIPLLLRNLSLYENILGDHYLSANNIDEFQQQLKLLNSDKKLIKKMQMESLELSKQYSEEKLAKIWFDFYSNEYKLDL</sequence>
<accession>A0A9D9H572</accession>
<dbReference type="GO" id="GO:0016757">
    <property type="term" value="F:glycosyltransferase activity"/>
    <property type="evidence" value="ECO:0007669"/>
    <property type="project" value="InterPro"/>
</dbReference>
<reference evidence="4" key="2">
    <citation type="journal article" date="2021" name="PeerJ">
        <title>Extensive microbial diversity within the chicken gut microbiome revealed by metagenomics and culture.</title>
        <authorList>
            <person name="Gilroy R."/>
            <person name="Ravi A."/>
            <person name="Getino M."/>
            <person name="Pursley I."/>
            <person name="Horton D.L."/>
            <person name="Alikhan N.F."/>
            <person name="Baker D."/>
            <person name="Gharbi K."/>
            <person name="Hall N."/>
            <person name="Watson M."/>
            <person name="Adriaenssens E.M."/>
            <person name="Foster-Nyarko E."/>
            <person name="Jarju S."/>
            <person name="Secka A."/>
            <person name="Antonio M."/>
            <person name="Oren A."/>
            <person name="Chaudhuri R.R."/>
            <person name="La Ragione R."/>
            <person name="Hildebrand F."/>
            <person name="Pallen M.J."/>
        </authorList>
    </citation>
    <scope>NUCLEOTIDE SEQUENCE</scope>
    <source>
        <strain evidence="4">C6-149</strain>
    </source>
</reference>
<comment type="caution">
    <text evidence="4">The sequence shown here is derived from an EMBL/GenBank/DDBJ whole genome shotgun (WGS) entry which is preliminary data.</text>
</comment>
<dbReference type="InterPro" id="IPR001296">
    <property type="entry name" value="Glyco_trans_1"/>
</dbReference>
<evidence type="ECO:0000259" key="3">
    <source>
        <dbReference type="Pfam" id="PF13439"/>
    </source>
</evidence>
<dbReference type="PANTHER" id="PTHR46401:SF2">
    <property type="entry name" value="GLYCOSYLTRANSFERASE WBBK-RELATED"/>
    <property type="match status" value="1"/>
</dbReference>
<dbReference type="Pfam" id="PF13439">
    <property type="entry name" value="Glyco_transf_4"/>
    <property type="match status" value="1"/>
</dbReference>
<evidence type="ECO:0000313" key="5">
    <source>
        <dbReference type="Proteomes" id="UP000823614"/>
    </source>
</evidence>
<evidence type="ECO:0000256" key="1">
    <source>
        <dbReference type="ARBA" id="ARBA00022679"/>
    </source>
</evidence>
<dbReference type="GO" id="GO:0009103">
    <property type="term" value="P:lipopolysaccharide biosynthetic process"/>
    <property type="evidence" value="ECO:0007669"/>
    <property type="project" value="TreeGrafter"/>
</dbReference>
<gene>
    <name evidence="4" type="ORF">IAA89_03495</name>
</gene>
<dbReference type="SUPFAM" id="SSF53756">
    <property type="entry name" value="UDP-Glycosyltransferase/glycogen phosphorylase"/>
    <property type="match status" value="1"/>
</dbReference>
<keyword evidence="1" id="KW-0808">Transferase</keyword>
<dbReference type="InterPro" id="IPR028098">
    <property type="entry name" value="Glyco_trans_4-like_N"/>
</dbReference>
<feature type="domain" description="Glycosyl transferase family 1" evidence="2">
    <location>
        <begin position="162"/>
        <end position="318"/>
    </location>
</feature>
<proteinExistence type="predicted"/>